<dbReference type="SUPFAM" id="SSF56672">
    <property type="entry name" value="DNA/RNA polymerases"/>
    <property type="match status" value="1"/>
</dbReference>
<evidence type="ECO:0000259" key="1">
    <source>
        <dbReference type="PROSITE" id="PS50878"/>
    </source>
</evidence>
<dbReference type="EMBL" id="GEZM01094275">
    <property type="protein sequence ID" value="JAV55742.1"/>
    <property type="molecule type" value="Transcribed_RNA"/>
</dbReference>
<protein>
    <recommendedName>
        <fullName evidence="1">Reverse transcriptase domain-containing protein</fullName>
    </recommendedName>
</protein>
<dbReference type="InterPro" id="IPR000477">
    <property type="entry name" value="RT_dom"/>
</dbReference>
<accession>A0A1Y1K2Q8</accession>
<dbReference type="PROSITE" id="PS50878">
    <property type="entry name" value="RT_POL"/>
    <property type="match status" value="1"/>
</dbReference>
<evidence type="ECO:0000313" key="2">
    <source>
        <dbReference type="EMBL" id="JAV55742.1"/>
    </source>
</evidence>
<sequence length="285" mass="33538">MDEIINKCNEKIKEKFNIGYHHLRSIEISECVYADDIVIIAGSEKRLKENLDIWNAELERHNMTINKKKTKVMVITNEGKKLNMKIGQENIEQVKKFKYLGAVIEESGVQDIEINERIVSAAKVYHAIKSTIIRKREISRNTKMKVYKSIFRPILTYGCEGWILDNRTKSKIQSLEMKYLRAVKGITRCDRIRNSDVREELGIKSMTEFIENKQLGWWGHLQRMHNQSQVKQVWEAKPQGRKRKGRPKKTWDEVIAEIITTRGSTWREAKQTALDKKAWFKFIND</sequence>
<proteinExistence type="predicted"/>
<organism evidence="2">
    <name type="scientific">Photinus pyralis</name>
    <name type="common">Common eastern firefly</name>
    <name type="synonym">Lampyris pyralis</name>
    <dbReference type="NCBI Taxonomy" id="7054"/>
    <lineage>
        <taxon>Eukaryota</taxon>
        <taxon>Metazoa</taxon>
        <taxon>Ecdysozoa</taxon>
        <taxon>Arthropoda</taxon>
        <taxon>Hexapoda</taxon>
        <taxon>Insecta</taxon>
        <taxon>Pterygota</taxon>
        <taxon>Neoptera</taxon>
        <taxon>Endopterygota</taxon>
        <taxon>Coleoptera</taxon>
        <taxon>Polyphaga</taxon>
        <taxon>Elateriformia</taxon>
        <taxon>Elateroidea</taxon>
        <taxon>Lampyridae</taxon>
        <taxon>Lampyrinae</taxon>
        <taxon>Photinus</taxon>
    </lineage>
</organism>
<dbReference type="InterPro" id="IPR043128">
    <property type="entry name" value="Rev_trsase/Diguanyl_cyclase"/>
</dbReference>
<name>A0A1Y1K2Q8_PHOPY</name>
<reference evidence="2" key="1">
    <citation type="journal article" date="2016" name="Sci. Rep.">
        <title>Molecular characterization of firefly nuptial gifts: a multi-omics approach sheds light on postcopulatory sexual selection.</title>
        <authorList>
            <person name="Al-Wathiqui N."/>
            <person name="Fallon T.R."/>
            <person name="South A."/>
            <person name="Weng J.K."/>
            <person name="Lewis S.M."/>
        </authorList>
    </citation>
    <scope>NUCLEOTIDE SEQUENCE</scope>
</reference>
<dbReference type="InterPro" id="IPR043502">
    <property type="entry name" value="DNA/RNA_pol_sf"/>
</dbReference>
<dbReference type="Gene3D" id="3.30.70.270">
    <property type="match status" value="1"/>
</dbReference>
<dbReference type="PANTHER" id="PTHR47027">
    <property type="entry name" value="REVERSE TRANSCRIPTASE DOMAIN-CONTAINING PROTEIN"/>
    <property type="match status" value="1"/>
</dbReference>
<dbReference type="EMBL" id="GEZM01094277">
    <property type="protein sequence ID" value="JAV55740.1"/>
    <property type="molecule type" value="Transcribed_RNA"/>
</dbReference>
<dbReference type="AlphaFoldDB" id="A0A1Y1K2Q8"/>
<dbReference type="GO" id="GO:0071897">
    <property type="term" value="P:DNA biosynthetic process"/>
    <property type="evidence" value="ECO:0007669"/>
    <property type="project" value="UniProtKB-ARBA"/>
</dbReference>
<feature type="domain" description="Reverse transcriptase" evidence="1">
    <location>
        <begin position="1"/>
        <end position="104"/>
    </location>
</feature>
<dbReference type="PANTHER" id="PTHR47027:SF30">
    <property type="entry name" value="THAP-TYPE DOMAIN-CONTAINING PROTEIN"/>
    <property type="match status" value="1"/>
</dbReference>
<dbReference type="Pfam" id="PF00078">
    <property type="entry name" value="RVT_1"/>
    <property type="match status" value="1"/>
</dbReference>